<dbReference type="CDD" id="cd04301">
    <property type="entry name" value="NAT_SF"/>
    <property type="match status" value="1"/>
</dbReference>
<dbReference type="InterPro" id="IPR016181">
    <property type="entry name" value="Acyl_CoA_acyltransferase"/>
</dbReference>
<dbReference type="GO" id="GO:0016747">
    <property type="term" value="F:acyltransferase activity, transferring groups other than amino-acyl groups"/>
    <property type="evidence" value="ECO:0007669"/>
    <property type="project" value="InterPro"/>
</dbReference>
<accession>A0A975DGA9</accession>
<name>A0A975DGA9_9GAMM</name>
<dbReference type="PANTHER" id="PTHR43877">
    <property type="entry name" value="AMINOALKYLPHOSPHONATE N-ACETYLTRANSFERASE-RELATED-RELATED"/>
    <property type="match status" value="1"/>
</dbReference>
<sequence>MSQFIYRLAVSNDIPQLQVIRGAVKENILSDPRKVTAEMYEDYLDKCGRTWLCESKGKIVGFAAANRETANIWALFIDPEFEGLGIGQKLMSQMLTWLAYLGHTQANLSTDNKTRAARFYLKNGWKLVKQYDDGEIEFIKELRK</sequence>
<dbReference type="Pfam" id="PF13508">
    <property type="entry name" value="Acetyltransf_7"/>
    <property type="match status" value="1"/>
</dbReference>
<dbReference type="Gene3D" id="3.40.630.30">
    <property type="match status" value="1"/>
</dbReference>
<dbReference type="EMBL" id="CP072133">
    <property type="protein sequence ID" value="QTH71308.1"/>
    <property type="molecule type" value="Genomic_DNA"/>
</dbReference>
<keyword evidence="1" id="KW-0808">Transferase</keyword>
<dbReference type="AlphaFoldDB" id="A0A975DGA9"/>
<evidence type="ECO:0000313" key="5">
    <source>
        <dbReference type="Proteomes" id="UP000664904"/>
    </source>
</evidence>
<dbReference type="Proteomes" id="UP000664904">
    <property type="component" value="Chromosome"/>
</dbReference>
<evidence type="ECO:0000256" key="1">
    <source>
        <dbReference type="ARBA" id="ARBA00022679"/>
    </source>
</evidence>
<reference evidence="4" key="1">
    <citation type="submission" date="2021-03" db="EMBL/GenBank/DDBJ databases">
        <title>Complete Genome of Pseudoalteromonas xiamenensis STKMTI.2, a new potential marine bacterium producing anti-Vibrio compounds.</title>
        <authorList>
            <person name="Handayani D.P."/>
            <person name="Isnansetyo A."/>
            <person name="Istiqomah I."/>
            <person name="Jumina J."/>
        </authorList>
    </citation>
    <scope>NUCLEOTIDE SEQUENCE</scope>
    <source>
        <strain evidence="4">STKMTI.2</strain>
    </source>
</reference>
<dbReference type="PROSITE" id="PS51186">
    <property type="entry name" value="GNAT"/>
    <property type="match status" value="1"/>
</dbReference>
<gene>
    <name evidence="4" type="ORF">J5O05_16195</name>
</gene>
<protein>
    <submittedName>
        <fullName evidence="4">GNAT family N-acetyltransferase</fullName>
    </submittedName>
</protein>
<evidence type="ECO:0000256" key="2">
    <source>
        <dbReference type="ARBA" id="ARBA00023315"/>
    </source>
</evidence>
<proteinExistence type="predicted"/>
<feature type="domain" description="N-acetyltransferase" evidence="3">
    <location>
        <begin position="4"/>
        <end position="143"/>
    </location>
</feature>
<evidence type="ECO:0000259" key="3">
    <source>
        <dbReference type="PROSITE" id="PS51186"/>
    </source>
</evidence>
<evidence type="ECO:0000313" key="4">
    <source>
        <dbReference type="EMBL" id="QTH71308.1"/>
    </source>
</evidence>
<dbReference type="SUPFAM" id="SSF55729">
    <property type="entry name" value="Acyl-CoA N-acyltransferases (Nat)"/>
    <property type="match status" value="1"/>
</dbReference>
<organism evidence="4 5">
    <name type="scientific">Pseudoalteromonas xiamenensis</name>
    <dbReference type="NCBI Taxonomy" id="882626"/>
    <lineage>
        <taxon>Bacteria</taxon>
        <taxon>Pseudomonadati</taxon>
        <taxon>Pseudomonadota</taxon>
        <taxon>Gammaproteobacteria</taxon>
        <taxon>Alteromonadales</taxon>
        <taxon>Pseudoalteromonadaceae</taxon>
        <taxon>Pseudoalteromonas</taxon>
    </lineage>
</organism>
<keyword evidence="2" id="KW-0012">Acyltransferase</keyword>
<dbReference type="InterPro" id="IPR000182">
    <property type="entry name" value="GNAT_dom"/>
</dbReference>
<dbReference type="KEGG" id="pxi:J5O05_16195"/>
<dbReference type="InterPro" id="IPR050832">
    <property type="entry name" value="Bact_Acetyltransf"/>
</dbReference>
<dbReference type="RefSeq" id="WP_208842949.1">
    <property type="nucleotide sequence ID" value="NZ_CP072133.1"/>
</dbReference>
<keyword evidence="5" id="KW-1185">Reference proteome</keyword>